<dbReference type="RefSeq" id="WP_147926153.1">
    <property type="nucleotide sequence ID" value="NZ_VKAC01000005.1"/>
</dbReference>
<dbReference type="NCBIfam" id="TIGR03025">
    <property type="entry name" value="EPS_sugtrans"/>
    <property type="match status" value="1"/>
</dbReference>
<proteinExistence type="inferred from homology"/>
<evidence type="ECO:0000313" key="9">
    <source>
        <dbReference type="EMBL" id="TXR56360.1"/>
    </source>
</evidence>
<dbReference type="GO" id="GO:0016780">
    <property type="term" value="F:phosphotransferase activity, for other substituted phosphate groups"/>
    <property type="evidence" value="ECO:0007669"/>
    <property type="project" value="TreeGrafter"/>
</dbReference>
<keyword evidence="5 7" id="KW-1133">Transmembrane helix</keyword>
<feature type="transmembrane region" description="Helical" evidence="7">
    <location>
        <begin position="106"/>
        <end position="123"/>
    </location>
</feature>
<dbReference type="EMBL" id="VKAC01000005">
    <property type="protein sequence ID" value="TXR56360.1"/>
    <property type="molecule type" value="Genomic_DNA"/>
</dbReference>
<dbReference type="GO" id="GO:0016020">
    <property type="term" value="C:membrane"/>
    <property type="evidence" value="ECO:0007669"/>
    <property type="project" value="UniProtKB-SubCell"/>
</dbReference>
<protein>
    <submittedName>
        <fullName evidence="9">Sugar transferase</fullName>
    </submittedName>
</protein>
<organism evidence="9 10">
    <name type="scientific">Quadrisphaera setariae</name>
    <dbReference type="NCBI Taxonomy" id="2593304"/>
    <lineage>
        <taxon>Bacteria</taxon>
        <taxon>Bacillati</taxon>
        <taxon>Actinomycetota</taxon>
        <taxon>Actinomycetes</taxon>
        <taxon>Kineosporiales</taxon>
        <taxon>Kineosporiaceae</taxon>
        <taxon>Quadrisphaera</taxon>
    </lineage>
</organism>
<feature type="transmembrane region" description="Helical" evidence="7">
    <location>
        <begin position="310"/>
        <end position="330"/>
    </location>
</feature>
<comment type="caution">
    <text evidence="9">The sequence shown here is derived from an EMBL/GenBank/DDBJ whole genome shotgun (WGS) entry which is preliminary data.</text>
</comment>
<feature type="domain" description="Bacterial sugar transferase" evidence="8">
    <location>
        <begin position="304"/>
        <end position="491"/>
    </location>
</feature>
<accession>A0A5C8ZHL3</accession>
<reference evidence="9 10" key="1">
    <citation type="submission" date="2019-07" db="EMBL/GenBank/DDBJ databases">
        <title>Quadrisphaera sp. strain DD2A genome sequencing and assembly.</title>
        <authorList>
            <person name="Kim I."/>
        </authorList>
    </citation>
    <scope>NUCLEOTIDE SEQUENCE [LARGE SCALE GENOMIC DNA]</scope>
    <source>
        <strain evidence="9 10">DD2A</strain>
    </source>
</reference>
<dbReference type="OrthoDB" id="9808602at2"/>
<feature type="transmembrane region" description="Helical" evidence="7">
    <location>
        <begin position="67"/>
        <end position="85"/>
    </location>
</feature>
<dbReference type="Pfam" id="PF13727">
    <property type="entry name" value="CoA_binding_3"/>
    <property type="match status" value="1"/>
</dbReference>
<evidence type="ECO:0000256" key="4">
    <source>
        <dbReference type="ARBA" id="ARBA00022692"/>
    </source>
</evidence>
<dbReference type="InterPro" id="IPR017475">
    <property type="entry name" value="EPS_sugar_tfrase"/>
</dbReference>
<dbReference type="Proteomes" id="UP000321234">
    <property type="component" value="Unassembled WGS sequence"/>
</dbReference>
<dbReference type="PANTHER" id="PTHR30576">
    <property type="entry name" value="COLANIC BIOSYNTHESIS UDP-GLUCOSE LIPID CARRIER TRANSFERASE"/>
    <property type="match status" value="1"/>
</dbReference>
<keyword evidence="10" id="KW-1185">Reference proteome</keyword>
<feature type="transmembrane region" description="Helical" evidence="7">
    <location>
        <begin position="37"/>
        <end position="55"/>
    </location>
</feature>
<evidence type="ECO:0000256" key="5">
    <source>
        <dbReference type="ARBA" id="ARBA00022989"/>
    </source>
</evidence>
<dbReference type="Pfam" id="PF02397">
    <property type="entry name" value="Bac_transf"/>
    <property type="match status" value="1"/>
</dbReference>
<evidence type="ECO:0000256" key="3">
    <source>
        <dbReference type="ARBA" id="ARBA00022679"/>
    </source>
</evidence>
<evidence type="ECO:0000256" key="1">
    <source>
        <dbReference type="ARBA" id="ARBA00004141"/>
    </source>
</evidence>
<evidence type="ECO:0000256" key="7">
    <source>
        <dbReference type="SAM" id="Phobius"/>
    </source>
</evidence>
<dbReference type="InterPro" id="IPR003362">
    <property type="entry name" value="Bact_transf"/>
</dbReference>
<evidence type="ECO:0000259" key="8">
    <source>
        <dbReference type="Pfam" id="PF02397"/>
    </source>
</evidence>
<keyword evidence="6 7" id="KW-0472">Membrane</keyword>
<sequence length="497" mass="54624">MTLDVHPVADTAFALPGRINRVARPSTHWAPAYQRRVVAADLLAILGATLLAYLLRFGSAHSHPLQSLGMLAIIPVAWFAALFVFRAYEARFMGLGSEEYDRVLRASIFTLAAVGTTSWAFQLDIARGYVIIAIPLGTLLVLVLRYATRQWLHAQRDRGNHMQSVLVVGHREGVLAMVRQISRASYHGMRVAGVCLPPTASGRPDAEEKALALLGVPVLGTLDDAADVSVAEGVDAVAVLPTPEVDGAFLRRLGWVLEDTHAELYVAPAITEVVGPRVAIRPVCGLPLLHLERPELTGFRRLVKGTFDRVASGLGVLVLAPVLVGIALAIKLDSRGPVFFRQERVGLEGRTFGMLKFRSMVVDAEARLRDLAASSEGNAVLFKMKEDPRVTRVGRVLRRLSLDELPQLFNVLLGHMSLVGPRPPLAREVAVYGDDARRKLLVKPGLTGLWQINGRSDLDWDESVRLDLRYVENWSFGFDFMILWKTFGAVVRSRGAY</sequence>
<gene>
    <name evidence="9" type="ORF">FMM08_09640</name>
</gene>
<keyword evidence="4 7" id="KW-0812">Transmembrane</keyword>
<name>A0A5C8ZHL3_9ACTN</name>
<keyword evidence="3 9" id="KW-0808">Transferase</keyword>
<evidence type="ECO:0000256" key="2">
    <source>
        <dbReference type="ARBA" id="ARBA00006464"/>
    </source>
</evidence>
<comment type="subcellular location">
    <subcellularLocation>
        <location evidence="1">Membrane</location>
        <topology evidence="1">Multi-pass membrane protein</topology>
    </subcellularLocation>
</comment>
<dbReference type="AlphaFoldDB" id="A0A5C8ZHL3"/>
<dbReference type="PANTHER" id="PTHR30576:SF10">
    <property type="entry name" value="SLL5057 PROTEIN"/>
    <property type="match status" value="1"/>
</dbReference>
<evidence type="ECO:0000256" key="6">
    <source>
        <dbReference type="ARBA" id="ARBA00023136"/>
    </source>
</evidence>
<evidence type="ECO:0000313" key="10">
    <source>
        <dbReference type="Proteomes" id="UP000321234"/>
    </source>
</evidence>
<comment type="similarity">
    <text evidence="2">Belongs to the bacterial sugar transferase family.</text>
</comment>
<feature type="transmembrane region" description="Helical" evidence="7">
    <location>
        <begin position="129"/>
        <end position="148"/>
    </location>
</feature>